<evidence type="ECO:0000256" key="1">
    <source>
        <dbReference type="SAM" id="Phobius"/>
    </source>
</evidence>
<sequence length="73" mass="8778">MEDGRVRSCLSFSWYGAGISTFYIMRMYRLLRRLWAFPSVFLDKRNKELFVVVDPANIKTIYIIPMDLVEYFK</sequence>
<name>A0ABR6PIR1_9SPHI</name>
<keyword evidence="1" id="KW-0472">Membrane</keyword>
<keyword evidence="3" id="KW-1185">Reference proteome</keyword>
<evidence type="ECO:0000313" key="2">
    <source>
        <dbReference type="EMBL" id="MBB6109667.1"/>
    </source>
</evidence>
<keyword evidence="1" id="KW-1133">Transmembrane helix</keyword>
<proteinExistence type="predicted"/>
<dbReference type="Proteomes" id="UP000541583">
    <property type="component" value="Unassembled WGS sequence"/>
</dbReference>
<dbReference type="EMBL" id="JACHCB010000005">
    <property type="protein sequence ID" value="MBB6109667.1"/>
    <property type="molecule type" value="Genomic_DNA"/>
</dbReference>
<accession>A0ABR6PIR1</accession>
<feature type="transmembrane region" description="Helical" evidence="1">
    <location>
        <begin position="12"/>
        <end position="31"/>
    </location>
</feature>
<evidence type="ECO:0000313" key="3">
    <source>
        <dbReference type="Proteomes" id="UP000541583"/>
    </source>
</evidence>
<protein>
    <submittedName>
        <fullName evidence="2">Uncharacterized protein</fullName>
    </submittedName>
</protein>
<reference evidence="2 3" key="1">
    <citation type="submission" date="2020-08" db="EMBL/GenBank/DDBJ databases">
        <title>Genomic Encyclopedia of Type Strains, Phase IV (KMG-V): Genome sequencing to study the core and pangenomes of soil and plant-associated prokaryotes.</title>
        <authorList>
            <person name="Whitman W."/>
        </authorList>
    </citation>
    <scope>NUCLEOTIDE SEQUENCE [LARGE SCALE GENOMIC DNA]</scope>
    <source>
        <strain evidence="2 3">ANJLi2</strain>
    </source>
</reference>
<gene>
    <name evidence="2" type="ORF">HDF23_002416</name>
</gene>
<comment type="caution">
    <text evidence="2">The sequence shown here is derived from an EMBL/GenBank/DDBJ whole genome shotgun (WGS) entry which is preliminary data.</text>
</comment>
<keyword evidence="1" id="KW-0812">Transmembrane</keyword>
<organism evidence="2 3">
    <name type="scientific">Mucilaginibacter lappiensis</name>
    <dbReference type="NCBI Taxonomy" id="354630"/>
    <lineage>
        <taxon>Bacteria</taxon>
        <taxon>Pseudomonadati</taxon>
        <taxon>Bacteroidota</taxon>
        <taxon>Sphingobacteriia</taxon>
        <taxon>Sphingobacteriales</taxon>
        <taxon>Sphingobacteriaceae</taxon>
        <taxon>Mucilaginibacter</taxon>
    </lineage>
</organism>